<sequence length="64" mass="7273">MIYTLNANIFTKRSAVFYVGVGVEIVRARRKGFPNHFKNCVFIRQQAARLQVIADNATGLNIFL</sequence>
<dbReference type="STRING" id="247523.B0W48_02195"/>
<gene>
    <name evidence="1" type="ORF">B0W48_02195</name>
</gene>
<dbReference type="Proteomes" id="UP000188243">
    <property type="component" value="Chromosome"/>
</dbReference>
<dbReference type="EMBL" id="CP019628">
    <property type="protein sequence ID" value="AQP98713.1"/>
    <property type="molecule type" value="Genomic_DNA"/>
</dbReference>
<evidence type="ECO:0000313" key="1">
    <source>
        <dbReference type="EMBL" id="AQP98713.1"/>
    </source>
</evidence>
<dbReference type="AlphaFoldDB" id="A0A1Q2GUB6"/>
<accession>A0A1Q2GUB6</accession>
<name>A0A1Q2GUB6_9GAMM</name>
<reference evidence="1 2" key="1">
    <citation type="submission" date="2017-02" db="EMBL/GenBank/DDBJ databases">
        <title>Complete genome sequence of the cold-active Pseudoalteromonas aliena strain EH1 isolated from Arctic seawater.</title>
        <authorList>
            <person name="Kim E."/>
            <person name="Heo E."/>
            <person name="Kim H."/>
            <person name="Kim D."/>
        </authorList>
    </citation>
    <scope>NUCLEOTIDE SEQUENCE [LARGE SCALE GENOMIC DNA]</scope>
    <source>
        <strain evidence="1 2">EH1</strain>
    </source>
</reference>
<proteinExistence type="predicted"/>
<protein>
    <submittedName>
        <fullName evidence="1">Uncharacterized protein</fullName>
    </submittedName>
</protein>
<organism evidence="1 2">
    <name type="scientific">Pseudoalteromonas aliena</name>
    <dbReference type="NCBI Taxonomy" id="247523"/>
    <lineage>
        <taxon>Bacteria</taxon>
        <taxon>Pseudomonadati</taxon>
        <taxon>Pseudomonadota</taxon>
        <taxon>Gammaproteobacteria</taxon>
        <taxon>Alteromonadales</taxon>
        <taxon>Pseudoalteromonadaceae</taxon>
        <taxon>Pseudoalteromonas</taxon>
    </lineage>
</organism>
<evidence type="ECO:0000313" key="2">
    <source>
        <dbReference type="Proteomes" id="UP000188243"/>
    </source>
</evidence>
<dbReference type="KEGG" id="paln:B0W48_02195"/>